<dbReference type="InterPro" id="IPR024290">
    <property type="entry name" value="SICA_extracell_a"/>
</dbReference>
<evidence type="ECO:0000313" key="3">
    <source>
        <dbReference type="EMBL" id="SBO22023.1"/>
    </source>
</evidence>
<dbReference type="Pfam" id="PF12887">
    <property type="entry name" value="SICA_alpha"/>
    <property type="match status" value="1"/>
</dbReference>
<evidence type="ECO:0000313" key="5">
    <source>
        <dbReference type="Proteomes" id="UP000182142"/>
    </source>
</evidence>
<dbReference type="AlphaFoldDB" id="A0A193QZR8"/>
<accession>A0A193QZR8</accession>
<sequence length="346" mass="38374">MSGGSSGGGGGGELLQKWLEGKVKAAADATAQPGHSVDATAEAEKITEELKKDFEEAWRKLQASLAEAEAREINTFCGTQVALAVEGAEDRKNWHGRNEYVKDLCKGLMGIRYFMSGIKELGGGSRNVEIERNITEYQWLARCTVGMLALSEIYGDHCKLDKVISYVTPKVEENLKKYLKNSNDQAMIEKCEGKVDATALMIGRAVLGDQIKQWADVERRKGKNERAWRLGQLWQDKWKSVCPQEGGEITEEGKKKELKENARSMTKLMSLDNNNQNKNGVMPLSDVLIGESEDYSLDLNKLTEVFKKALENTGTSGSTSNVNVAGAIMKEITKQSDEKLGKYIFY</sequence>
<dbReference type="EMBL" id="CWHR02000003">
    <property type="protein sequence ID" value="SBO22023.1"/>
    <property type="molecule type" value="Genomic_DNA"/>
</dbReference>
<evidence type="ECO:0000313" key="2">
    <source>
        <dbReference type="EMBL" id="SBO21668.1"/>
    </source>
</evidence>
<reference evidence="3" key="2">
    <citation type="submission" date="2016-05" db="EMBL/GenBank/DDBJ databases">
        <authorList>
            <person name="Lavstsen T."/>
            <person name="Jespersen J.S."/>
        </authorList>
    </citation>
    <scope>NUCLEOTIDE SEQUENCE [LARGE SCALE GENOMIC DNA]</scope>
</reference>
<proteinExistence type="predicted"/>
<feature type="domain" description="Schizont-infected cell agglutination extracellular alpha" evidence="1">
    <location>
        <begin position="13"/>
        <end position="214"/>
    </location>
</feature>
<name>A0A193QZR8_PLAKH</name>
<dbReference type="EMBL" id="CWHQ02000004">
    <property type="protein sequence ID" value="SBO21668.1"/>
    <property type="molecule type" value="Genomic_DNA"/>
</dbReference>
<gene>
    <name evidence="2" type="ORF">PKNA1_C2_1021100</name>
    <name evidence="3" type="ORF">PKNA1_H1_1021100</name>
</gene>
<protein>
    <submittedName>
        <fullName evidence="3">SICAvar, type I</fullName>
    </submittedName>
</protein>
<organism evidence="3 5">
    <name type="scientific">Plasmodium knowlesi (strain H)</name>
    <dbReference type="NCBI Taxonomy" id="5851"/>
    <lineage>
        <taxon>Eukaryota</taxon>
        <taxon>Sar</taxon>
        <taxon>Alveolata</taxon>
        <taxon>Apicomplexa</taxon>
        <taxon>Aconoidasida</taxon>
        <taxon>Haemosporida</taxon>
        <taxon>Plasmodiidae</taxon>
        <taxon>Plasmodium</taxon>
        <taxon>Plasmodium (Plasmodium)</taxon>
    </lineage>
</organism>
<dbReference type="Proteomes" id="UP000182128">
    <property type="component" value="Unassembled WGS sequence"/>
</dbReference>
<evidence type="ECO:0000259" key="1">
    <source>
        <dbReference type="Pfam" id="PF12887"/>
    </source>
</evidence>
<dbReference type="Proteomes" id="UP000182142">
    <property type="component" value="Unassembled WGS sequence"/>
</dbReference>
<reference evidence="4 5" key="1">
    <citation type="submission" date="2016-05" db="EMBL/GenBank/DDBJ databases">
        <authorList>
            <person name="Sharaf H."/>
        </authorList>
    </citation>
    <scope>NUCLEOTIDE SEQUENCE [LARGE SCALE GENOMIC DNA]</scope>
    <source>
        <strain evidence="4 5">H</strain>
    </source>
</reference>
<evidence type="ECO:0000313" key="4">
    <source>
        <dbReference type="Proteomes" id="UP000182128"/>
    </source>
</evidence>